<sequence>MKKLLFLSFFGLFLLACTTDEGDGAPFVTDVVMPPSSRLFAPGDEVTVAARGFEADDDIMLRIAWPLSQAALPEGYADGVWAVVTERTESDITFLAPGGYPASTTEVKLFRRGKAMTLGKISVSDGRPPEEPSLYGVAQCLTGETAVDRIDMATGGLTRIETLGVPEGMRCVVNTPGSNRIYGLAPGGNIGAAAFYDLTMRYFRDSGYDNVAVAGTLGNSAAFLRCEDGRLVLMELNMTRTNVAPVPPSWMLPSDIAPEMLGENPFVTVYGGYLLLAARTAPDTCTPLVLTGLIDGGGYAVKTGDAEQADAMVPFGVLDKGQDGETCYAVGGYAVAKGGVTELRLYNPVSMEFDRTLATVQATVRSIAVRHDGGKTEELFMLCDTGDGGNRIRVYDMESGSERVLDGAVPCSEIVLAR</sequence>
<accession>A0A5B3GRY3</accession>
<dbReference type="AlphaFoldDB" id="A0A5B3GRY3"/>
<name>A0A5B3GRY3_9BACT</name>
<dbReference type="PROSITE" id="PS51257">
    <property type="entry name" value="PROKAR_LIPOPROTEIN"/>
    <property type="match status" value="1"/>
</dbReference>
<reference evidence="3 4" key="1">
    <citation type="journal article" date="2019" name="Nat. Med.">
        <title>A library of human gut bacterial isolates paired with longitudinal multiomics data enables mechanistic microbiome research.</title>
        <authorList>
            <person name="Poyet M."/>
            <person name="Groussin M."/>
            <person name="Gibbons S.M."/>
            <person name="Avila-Pacheco J."/>
            <person name="Jiang X."/>
            <person name="Kearney S.M."/>
            <person name="Perrotta A.R."/>
            <person name="Berdy B."/>
            <person name="Zhao S."/>
            <person name="Lieberman T.D."/>
            <person name="Swanson P.K."/>
            <person name="Smith M."/>
            <person name="Roesemann S."/>
            <person name="Alexander J.E."/>
            <person name="Rich S.A."/>
            <person name="Livny J."/>
            <person name="Vlamakis H."/>
            <person name="Clish C."/>
            <person name="Bullock K."/>
            <person name="Deik A."/>
            <person name="Scott J."/>
            <person name="Pierce K.A."/>
            <person name="Xavier R.J."/>
            <person name="Alm E.J."/>
        </authorList>
    </citation>
    <scope>NUCLEOTIDE SEQUENCE [LARGE SCALE GENOMIC DNA]</scope>
    <source>
        <strain evidence="3 4">BIOML-A266</strain>
    </source>
</reference>
<feature type="domain" description="DUF4784" evidence="2">
    <location>
        <begin position="27"/>
        <end position="130"/>
    </location>
</feature>
<protein>
    <submittedName>
        <fullName evidence="3">DUF4784 domain-containing protein</fullName>
    </submittedName>
</protein>
<dbReference type="Pfam" id="PF16023">
    <property type="entry name" value="DUF4784"/>
    <property type="match status" value="1"/>
</dbReference>
<evidence type="ECO:0000259" key="2">
    <source>
        <dbReference type="Pfam" id="PF20264"/>
    </source>
</evidence>
<gene>
    <name evidence="3" type="ORF">F2Y10_12735</name>
</gene>
<dbReference type="InterPro" id="IPR031978">
    <property type="entry name" value="DUF4784"/>
</dbReference>
<dbReference type="InterPro" id="IPR011044">
    <property type="entry name" value="Quino_amine_DH_bsu"/>
</dbReference>
<organism evidence="3 4">
    <name type="scientific">Alistipes onderdonkii</name>
    <dbReference type="NCBI Taxonomy" id="328813"/>
    <lineage>
        <taxon>Bacteria</taxon>
        <taxon>Pseudomonadati</taxon>
        <taxon>Bacteroidota</taxon>
        <taxon>Bacteroidia</taxon>
        <taxon>Bacteroidales</taxon>
        <taxon>Rikenellaceae</taxon>
        <taxon>Alistipes</taxon>
    </lineage>
</organism>
<evidence type="ECO:0000313" key="4">
    <source>
        <dbReference type="Proteomes" id="UP000322940"/>
    </source>
</evidence>
<dbReference type="EMBL" id="VVXH01000015">
    <property type="protein sequence ID" value="KAA2376475.1"/>
    <property type="molecule type" value="Genomic_DNA"/>
</dbReference>
<proteinExistence type="predicted"/>
<evidence type="ECO:0000313" key="3">
    <source>
        <dbReference type="EMBL" id="KAA2376475.1"/>
    </source>
</evidence>
<dbReference type="Pfam" id="PF20264">
    <property type="entry name" value="DUF4784_N"/>
    <property type="match status" value="1"/>
</dbReference>
<dbReference type="RefSeq" id="WP_130065755.1">
    <property type="nucleotide sequence ID" value="NZ_JAHOOA010000004.1"/>
</dbReference>
<evidence type="ECO:0000259" key="1">
    <source>
        <dbReference type="Pfam" id="PF16023"/>
    </source>
</evidence>
<dbReference type="Proteomes" id="UP000322940">
    <property type="component" value="Unassembled WGS sequence"/>
</dbReference>
<dbReference type="Gene3D" id="2.60.40.3920">
    <property type="match status" value="1"/>
</dbReference>
<dbReference type="SUPFAM" id="SSF50969">
    <property type="entry name" value="YVTN repeat-like/Quinoprotein amine dehydrogenase"/>
    <property type="match status" value="1"/>
</dbReference>
<feature type="domain" description="DUF4784" evidence="1">
    <location>
        <begin position="146"/>
        <end position="417"/>
    </location>
</feature>
<dbReference type="InterPro" id="IPR046546">
    <property type="entry name" value="DUF4784_N"/>
</dbReference>
<comment type="caution">
    <text evidence="3">The sequence shown here is derived from an EMBL/GenBank/DDBJ whole genome shotgun (WGS) entry which is preliminary data.</text>
</comment>